<name>A0A0C2DI91_9BILA</name>
<gene>
    <name evidence="1" type="ORF">ANCDUO_07534</name>
</gene>
<dbReference type="EMBL" id="KN729514">
    <property type="protein sequence ID" value="KIH62187.1"/>
    <property type="molecule type" value="Genomic_DNA"/>
</dbReference>
<reference evidence="1 2" key="1">
    <citation type="submission" date="2013-12" db="EMBL/GenBank/DDBJ databases">
        <title>Draft genome of the parsitic nematode Ancylostoma duodenale.</title>
        <authorList>
            <person name="Mitreva M."/>
        </authorList>
    </citation>
    <scope>NUCLEOTIDE SEQUENCE [LARGE SCALE GENOMIC DNA]</scope>
    <source>
        <strain evidence="1 2">Zhejiang</strain>
    </source>
</reference>
<dbReference type="AlphaFoldDB" id="A0A0C2DI91"/>
<organism evidence="1 2">
    <name type="scientific">Ancylostoma duodenale</name>
    <dbReference type="NCBI Taxonomy" id="51022"/>
    <lineage>
        <taxon>Eukaryota</taxon>
        <taxon>Metazoa</taxon>
        <taxon>Ecdysozoa</taxon>
        <taxon>Nematoda</taxon>
        <taxon>Chromadorea</taxon>
        <taxon>Rhabditida</taxon>
        <taxon>Rhabditina</taxon>
        <taxon>Rhabditomorpha</taxon>
        <taxon>Strongyloidea</taxon>
        <taxon>Ancylostomatidae</taxon>
        <taxon>Ancylostomatinae</taxon>
        <taxon>Ancylostoma</taxon>
    </lineage>
</organism>
<protein>
    <submittedName>
        <fullName evidence="1">Uncharacterized protein</fullName>
    </submittedName>
</protein>
<proteinExistence type="predicted"/>
<sequence>MFGFCIVDTTRPQCKDSEGKLLCLRSWSMANAPQKFPLAFRAKSTSNVSVGRNAIMEHANVLLGKQSSTEFA</sequence>
<dbReference type="Proteomes" id="UP000054047">
    <property type="component" value="Unassembled WGS sequence"/>
</dbReference>
<evidence type="ECO:0000313" key="1">
    <source>
        <dbReference type="EMBL" id="KIH62187.1"/>
    </source>
</evidence>
<accession>A0A0C2DI91</accession>
<evidence type="ECO:0000313" key="2">
    <source>
        <dbReference type="Proteomes" id="UP000054047"/>
    </source>
</evidence>
<keyword evidence="2" id="KW-1185">Reference proteome</keyword>